<comment type="caution">
    <text evidence="1">The sequence shown here is derived from an EMBL/GenBank/DDBJ whole genome shotgun (WGS) entry which is preliminary data.</text>
</comment>
<name>A0A3A3FWN4_9BURK</name>
<reference evidence="2" key="1">
    <citation type="submission" date="2018-09" db="EMBL/GenBank/DDBJ databases">
        <authorList>
            <person name="Zhu H."/>
        </authorList>
    </citation>
    <scope>NUCLEOTIDE SEQUENCE [LARGE SCALE GENOMIC DNA]</scope>
    <source>
        <strain evidence="2">K1R23-30</strain>
    </source>
</reference>
<dbReference type="EMBL" id="QYUO01000001">
    <property type="protein sequence ID" value="RJG00041.1"/>
    <property type="molecule type" value="Genomic_DNA"/>
</dbReference>
<dbReference type="AlphaFoldDB" id="A0A3A3FWN4"/>
<organism evidence="1 2">
    <name type="scientific">Noviherbaspirillum saxi</name>
    <dbReference type="NCBI Taxonomy" id="2320863"/>
    <lineage>
        <taxon>Bacteria</taxon>
        <taxon>Pseudomonadati</taxon>
        <taxon>Pseudomonadota</taxon>
        <taxon>Betaproteobacteria</taxon>
        <taxon>Burkholderiales</taxon>
        <taxon>Oxalobacteraceae</taxon>
        <taxon>Noviherbaspirillum</taxon>
    </lineage>
</organism>
<dbReference type="InterPro" id="IPR027417">
    <property type="entry name" value="P-loop_NTPase"/>
</dbReference>
<dbReference type="Proteomes" id="UP000265955">
    <property type="component" value="Unassembled WGS sequence"/>
</dbReference>
<keyword evidence="2" id="KW-1185">Reference proteome</keyword>
<evidence type="ECO:0008006" key="3">
    <source>
        <dbReference type="Google" id="ProtNLM"/>
    </source>
</evidence>
<accession>A0A3A3FWN4</accession>
<dbReference type="SUPFAM" id="SSF52540">
    <property type="entry name" value="P-loop containing nucleoside triphosphate hydrolases"/>
    <property type="match status" value="1"/>
</dbReference>
<evidence type="ECO:0000313" key="1">
    <source>
        <dbReference type="EMBL" id="RJG00041.1"/>
    </source>
</evidence>
<dbReference type="OrthoDB" id="1625426at2"/>
<dbReference type="Gene3D" id="3.40.50.300">
    <property type="entry name" value="P-loop containing nucleotide triphosphate hydrolases"/>
    <property type="match status" value="1"/>
</dbReference>
<protein>
    <recommendedName>
        <fullName evidence="3">AAA domain-containing protein</fullName>
    </recommendedName>
</protein>
<sequence>MSGPAGSGKTYAALQIAGGLGGRIGMIDTEHGRGDLYADLLPEGYDVLSLAPPYTPARYIEAIHALEDIGVSTIIIDSLAHAWSREGRLQTRK</sequence>
<evidence type="ECO:0000313" key="2">
    <source>
        <dbReference type="Proteomes" id="UP000265955"/>
    </source>
</evidence>
<proteinExistence type="predicted"/>
<gene>
    <name evidence="1" type="ORF">D3871_08665</name>
</gene>